<feature type="domain" description="PTS EIIA type-4" evidence="6">
    <location>
        <begin position="631"/>
        <end position="756"/>
    </location>
</feature>
<dbReference type="PANTHER" id="PTHR32071:SF38">
    <property type="entry name" value="PSP OPERON TRANSCRIPTIONAL ACTIVATOR"/>
    <property type="match status" value="1"/>
</dbReference>
<dbReference type="PROSITE" id="PS51372">
    <property type="entry name" value="PRD_2"/>
    <property type="match status" value="1"/>
</dbReference>
<keyword evidence="1" id="KW-0808">Transferase</keyword>
<dbReference type="CDD" id="cd00211">
    <property type="entry name" value="PTS_IIA_fru"/>
    <property type="match status" value="1"/>
</dbReference>
<evidence type="ECO:0000259" key="6">
    <source>
        <dbReference type="PROSITE" id="PS51096"/>
    </source>
</evidence>
<dbReference type="Gene3D" id="3.40.50.300">
    <property type="entry name" value="P-loop containing nucleotide triphosphate hydrolases"/>
    <property type="match status" value="1"/>
</dbReference>
<keyword evidence="9" id="KW-1185">Reference proteome</keyword>
<evidence type="ECO:0000259" key="4">
    <source>
        <dbReference type="PROSITE" id="PS50045"/>
    </source>
</evidence>
<dbReference type="Pfam" id="PF00874">
    <property type="entry name" value="PRD"/>
    <property type="match status" value="1"/>
</dbReference>
<dbReference type="InterPro" id="IPR007634">
    <property type="entry name" value="RNA_pol_sigma_54_DNA-bd"/>
</dbReference>
<keyword evidence="2" id="KW-0547">Nucleotide-binding</keyword>
<dbReference type="InterPro" id="IPR027417">
    <property type="entry name" value="P-loop_NTPase"/>
</dbReference>
<dbReference type="Gene3D" id="3.40.50.510">
    <property type="entry name" value="Phosphotransferase system, mannose-type IIA component"/>
    <property type="match status" value="1"/>
</dbReference>
<dbReference type="GO" id="GO:0009401">
    <property type="term" value="P:phosphoenolpyruvate-dependent sugar phosphotransferase system"/>
    <property type="evidence" value="ECO:0007669"/>
    <property type="project" value="InterPro"/>
</dbReference>
<dbReference type="Pfam" id="PF00359">
    <property type="entry name" value="PTS_EIIA_2"/>
    <property type="match status" value="1"/>
</dbReference>
<dbReference type="InterPro" id="IPR011608">
    <property type="entry name" value="PRD"/>
</dbReference>
<dbReference type="InterPro" id="IPR003593">
    <property type="entry name" value="AAA+_ATPase"/>
</dbReference>
<dbReference type="EMBL" id="JABBNI010000063">
    <property type="protein sequence ID" value="NMM65190.1"/>
    <property type="molecule type" value="Genomic_DNA"/>
</dbReference>
<dbReference type="SMART" id="SM00382">
    <property type="entry name" value="AAA"/>
    <property type="match status" value="1"/>
</dbReference>
<reference evidence="8 9" key="1">
    <citation type="submission" date="2020-06" db="EMBL/GenBank/DDBJ databases">
        <title>Complete Genome Sequence of Clostridium muelleri sp. nov. P21T, an Acid-Alcohol Producing Acetogen Isolated from Old Hay.</title>
        <authorList>
            <person name="Duncan K.E."/>
            <person name="Tanner R.S."/>
        </authorList>
    </citation>
    <scope>NUCLEOTIDE SEQUENCE [LARGE SCALE GENOMIC DNA]</scope>
    <source>
        <strain evidence="8 9">P21</strain>
    </source>
</reference>
<dbReference type="Gene3D" id="1.10.10.60">
    <property type="entry name" value="Homeodomain-like"/>
    <property type="match status" value="1"/>
</dbReference>
<keyword evidence="3" id="KW-0067">ATP-binding</keyword>
<dbReference type="GO" id="GO:0016740">
    <property type="term" value="F:transferase activity"/>
    <property type="evidence" value="ECO:0007669"/>
    <property type="project" value="UniProtKB-KW"/>
</dbReference>
<dbReference type="GO" id="GO:0001216">
    <property type="term" value="F:DNA-binding transcription activator activity"/>
    <property type="evidence" value="ECO:0007669"/>
    <property type="project" value="InterPro"/>
</dbReference>
<dbReference type="InterPro" id="IPR016152">
    <property type="entry name" value="PTrfase/Anion_transptr"/>
</dbReference>
<evidence type="ECO:0000313" key="9">
    <source>
        <dbReference type="Proteomes" id="UP000537131"/>
    </source>
</evidence>
<dbReference type="PROSITE" id="PS51096">
    <property type="entry name" value="PTS_EIIA_TYPE_4"/>
    <property type="match status" value="1"/>
</dbReference>
<feature type="domain" description="Sigma-54 factor interaction" evidence="4">
    <location>
        <begin position="167"/>
        <end position="401"/>
    </location>
</feature>
<dbReference type="InterPro" id="IPR036634">
    <property type="entry name" value="PRD_sf"/>
</dbReference>
<evidence type="ECO:0000259" key="7">
    <source>
        <dbReference type="PROSITE" id="PS51372"/>
    </source>
</evidence>
<dbReference type="SUPFAM" id="SSF55804">
    <property type="entry name" value="Phoshotransferase/anion transport protein"/>
    <property type="match status" value="1"/>
</dbReference>
<dbReference type="SUPFAM" id="SSF53062">
    <property type="entry name" value="PTS system fructose IIA component-like"/>
    <property type="match status" value="1"/>
</dbReference>
<evidence type="ECO:0000256" key="2">
    <source>
        <dbReference type="ARBA" id="ARBA00022741"/>
    </source>
</evidence>
<dbReference type="InterPro" id="IPR002178">
    <property type="entry name" value="PTS_EIIA_type-2_dom"/>
</dbReference>
<comment type="caution">
    <text evidence="8">The sequence shown here is derived from an EMBL/GenBank/DDBJ whole genome shotgun (WGS) entry which is preliminary data.</text>
</comment>
<sequence>MESKIIKIISSEDKKNPYTDEEIAKQLGILRKVVTEYRNENGIPDSRQRRKELILKDAVEIIKKDRNISDRNFTKELNEKGYNLARYAASNIKKEAILILGESYNLSEDAAITSYGEKQNVNLKSKAEIVNNNTMIHKENRAQVIKKHIDYREDANKKETFDPFKSVIGCEGSLRLQVNQAKAAILYPPKGLHTLLLGPSGVGKSHMAEVMYKFAVTTKNFSDNSIFMVFNCADYADNPQLLLSQLFGHSKGAFTGANDNKKGIVELCNGGILFLDEVHRLPVEGQEILFYLLDKGKFRRLGETETTRESKLMIIAATTENPESSLLLTFRRRIPMIIQIPSVNDRSHDERFQIIKNFFLNESIRLGKDVFVRRDVIKAFMTYDCPGNIGQLKSDIQVCCARGFLYSTLNNKEDVKVNFEHVPDNVKERVLNSSLKDEELETYTMEDIIVSSNGVKVLHRDEYSSVGDNNIYQFIENKYKELKADGYSDIDINKLVGQQVENELMRVASFANFCAQNTQEVINIIGEEILKITEDVFEIAKKHINKLQRKVVYPLAIHLSSTYERILNRREVANPNLQMIKDEYEKEYAIATKTSQIINNRLKINLSEDEIGFIAMYLKHFQGEEEQDEGRVGVIVLSHGRVACGMAEVANRLLGVKHAVGLEMDLSDSPNIMLEKTMKLVEKVNQGKGCILLVDMGSLTTFGDIITAKTGIPTRVIGRVDTLMVLECVRRALLPEDTLDRIADEIDNKNYIHRGVNVETKDINKVIITLCITGEGAATKVKEYIEGTMADSIKGIDIIPLGYMNDDDITSTIDRISKNKRIVAIVGTINPEFKEIPFISVEELITGKSTGKLRKLINNKKVYKNNLSEVIPPEFIFPQESYKYKDEVLDEMAGKLIKAGCVEEGYLLSVYKRETLGGTYLKGGIAIPHGDSRFVTKPTIAVTKLATPINWDGINNIDLIFMIALKEDSKDYFEQLYRVISSTDMLQKIRKAKDREEIMDILFKNTISAK</sequence>
<dbReference type="InterPro" id="IPR036662">
    <property type="entry name" value="PTS_EIIA_man-typ_sf"/>
</dbReference>
<proteinExistence type="predicted"/>
<feature type="domain" description="PRD" evidence="7">
    <location>
        <begin position="524"/>
        <end position="628"/>
    </location>
</feature>
<organism evidence="8 9">
    <name type="scientific">Clostridium muellerianum</name>
    <dbReference type="NCBI Taxonomy" id="2716538"/>
    <lineage>
        <taxon>Bacteria</taxon>
        <taxon>Bacillati</taxon>
        <taxon>Bacillota</taxon>
        <taxon>Clostridia</taxon>
        <taxon>Eubacteriales</taxon>
        <taxon>Clostridiaceae</taxon>
        <taxon>Clostridium</taxon>
    </lineage>
</organism>
<dbReference type="GO" id="GO:0016020">
    <property type="term" value="C:membrane"/>
    <property type="evidence" value="ECO:0007669"/>
    <property type="project" value="InterPro"/>
</dbReference>
<feature type="domain" description="PTS EIIA type-2" evidence="5">
    <location>
        <begin position="869"/>
        <end position="1005"/>
    </location>
</feature>
<dbReference type="PROSITE" id="PS50045">
    <property type="entry name" value="SIGMA54_INTERACT_4"/>
    <property type="match status" value="1"/>
</dbReference>
<protein>
    <submittedName>
        <fullName evidence="8">Sigma 54-interacting transcriptional regulator</fullName>
    </submittedName>
</protein>
<evidence type="ECO:0000259" key="5">
    <source>
        <dbReference type="PROSITE" id="PS51094"/>
    </source>
</evidence>
<dbReference type="Pfam" id="PF00158">
    <property type="entry name" value="Sigma54_activat"/>
    <property type="match status" value="1"/>
</dbReference>
<dbReference type="PANTHER" id="PTHR32071">
    <property type="entry name" value="TRANSCRIPTIONAL REGULATORY PROTEIN"/>
    <property type="match status" value="1"/>
</dbReference>
<evidence type="ECO:0000313" key="8">
    <source>
        <dbReference type="EMBL" id="NMM65190.1"/>
    </source>
</evidence>
<dbReference type="Proteomes" id="UP000537131">
    <property type="component" value="Unassembled WGS sequence"/>
</dbReference>
<dbReference type="PROSITE" id="PS51094">
    <property type="entry name" value="PTS_EIIA_TYPE_2"/>
    <property type="match status" value="1"/>
</dbReference>
<dbReference type="SUPFAM" id="SSF63520">
    <property type="entry name" value="PTS-regulatory domain, PRD"/>
    <property type="match status" value="1"/>
</dbReference>
<evidence type="ECO:0000256" key="3">
    <source>
        <dbReference type="ARBA" id="ARBA00022840"/>
    </source>
</evidence>
<dbReference type="GO" id="GO:0005524">
    <property type="term" value="F:ATP binding"/>
    <property type="evidence" value="ECO:0007669"/>
    <property type="project" value="UniProtKB-KW"/>
</dbReference>
<dbReference type="Gene3D" id="3.40.930.10">
    <property type="entry name" value="Mannitol-specific EII, Chain A"/>
    <property type="match status" value="1"/>
</dbReference>
<dbReference type="AlphaFoldDB" id="A0A7Y0HQJ3"/>
<dbReference type="Pfam" id="PF04552">
    <property type="entry name" value="Sigma54_DBD"/>
    <property type="match status" value="1"/>
</dbReference>
<dbReference type="CDD" id="cd00009">
    <property type="entry name" value="AAA"/>
    <property type="match status" value="1"/>
</dbReference>
<dbReference type="Gene3D" id="1.10.1790.10">
    <property type="entry name" value="PRD domain"/>
    <property type="match status" value="1"/>
</dbReference>
<dbReference type="Pfam" id="PF03610">
    <property type="entry name" value="EIIA-man"/>
    <property type="match status" value="1"/>
</dbReference>
<dbReference type="RefSeq" id="WP_169299776.1">
    <property type="nucleotide sequence ID" value="NZ_JABBNI010000063.1"/>
</dbReference>
<dbReference type="InterPro" id="IPR002078">
    <property type="entry name" value="Sigma_54_int"/>
</dbReference>
<gene>
    <name evidence="8" type="ORF">HBE96_21640</name>
</gene>
<accession>A0A7Y0HQJ3</accession>
<evidence type="ECO:0000256" key="1">
    <source>
        <dbReference type="ARBA" id="ARBA00022679"/>
    </source>
</evidence>
<dbReference type="InterPro" id="IPR004701">
    <property type="entry name" value="PTS_EIIA_man-typ"/>
</dbReference>
<dbReference type="SUPFAM" id="SSF52540">
    <property type="entry name" value="P-loop containing nucleoside triphosphate hydrolases"/>
    <property type="match status" value="1"/>
</dbReference>
<name>A0A7Y0HQJ3_9CLOT</name>